<reference evidence="27 28" key="1">
    <citation type="submission" date="2015-04" db="EMBL/GenBank/DDBJ databases">
        <authorList>
            <person name="Syromyatnikov M.Y."/>
            <person name="Popov V.N."/>
        </authorList>
    </citation>
    <scope>NUCLEOTIDE SEQUENCE [LARGE SCALE GENOMIC DNA]</scope>
</reference>
<keyword evidence="16 23" id="KW-0472">Membrane</keyword>
<dbReference type="InterPro" id="IPR027268">
    <property type="entry name" value="Peptidase_M4/M1_CTD_sf"/>
</dbReference>
<dbReference type="SUPFAM" id="SSF55486">
    <property type="entry name" value="Metalloproteases ('zincins'), catalytic domain"/>
    <property type="match status" value="1"/>
</dbReference>
<dbReference type="Gene3D" id="2.60.40.1910">
    <property type="match status" value="1"/>
</dbReference>
<feature type="transmembrane region" description="Helical" evidence="23">
    <location>
        <begin position="30"/>
        <end position="55"/>
    </location>
</feature>
<keyword evidence="5" id="KW-1003">Cell membrane</keyword>
<keyword evidence="7 23" id="KW-0645">Protease</keyword>
<dbReference type="GO" id="GO:0042277">
    <property type="term" value="F:peptide binding"/>
    <property type="evidence" value="ECO:0007669"/>
    <property type="project" value="TreeGrafter"/>
</dbReference>
<keyword evidence="10" id="KW-0732">Signal</keyword>
<dbReference type="InterPro" id="IPR024571">
    <property type="entry name" value="ERAP1-like_C_dom"/>
</dbReference>
<evidence type="ECO:0000256" key="19">
    <source>
        <dbReference type="ARBA" id="ARBA00023288"/>
    </source>
</evidence>
<dbReference type="InterPro" id="IPR045357">
    <property type="entry name" value="Aminopeptidase_N-like_N"/>
</dbReference>
<dbReference type="InterPro" id="IPR034016">
    <property type="entry name" value="M1_APN-typ"/>
</dbReference>
<evidence type="ECO:0000256" key="15">
    <source>
        <dbReference type="ARBA" id="ARBA00023049"/>
    </source>
</evidence>
<protein>
    <recommendedName>
        <fullName evidence="23">Aminopeptidase</fullName>
        <ecNumber evidence="23">3.4.11.-</ecNumber>
    </recommendedName>
</protein>
<evidence type="ECO:0000256" key="3">
    <source>
        <dbReference type="ARBA" id="ARBA00004609"/>
    </source>
</evidence>
<keyword evidence="13" id="KW-0735">Signal-anchor</keyword>
<dbReference type="GO" id="GO:0005737">
    <property type="term" value="C:cytoplasm"/>
    <property type="evidence" value="ECO:0007669"/>
    <property type="project" value="TreeGrafter"/>
</dbReference>
<dbReference type="Gene3D" id="2.60.40.1730">
    <property type="entry name" value="tricorn interacting facor f3 domain"/>
    <property type="match status" value="1"/>
</dbReference>
<keyword evidence="23" id="KW-0031">Aminopeptidase</keyword>
<dbReference type="InterPro" id="IPR050344">
    <property type="entry name" value="Peptidase_M1_aminopeptidases"/>
</dbReference>
<feature type="domain" description="ERAP1-like C-terminal" evidence="25">
    <location>
        <begin position="652"/>
        <end position="974"/>
    </location>
</feature>
<keyword evidence="6" id="KW-0336">GPI-anchor</keyword>
<dbReference type="GO" id="GO:0070006">
    <property type="term" value="F:metalloaminopeptidase activity"/>
    <property type="evidence" value="ECO:0007669"/>
    <property type="project" value="TreeGrafter"/>
</dbReference>
<organism evidence="27 28">
    <name type="scientific">Clunio marinus</name>
    <dbReference type="NCBI Taxonomy" id="568069"/>
    <lineage>
        <taxon>Eukaryota</taxon>
        <taxon>Metazoa</taxon>
        <taxon>Ecdysozoa</taxon>
        <taxon>Arthropoda</taxon>
        <taxon>Hexapoda</taxon>
        <taxon>Insecta</taxon>
        <taxon>Pterygota</taxon>
        <taxon>Neoptera</taxon>
        <taxon>Endopterygota</taxon>
        <taxon>Diptera</taxon>
        <taxon>Nematocera</taxon>
        <taxon>Chironomoidea</taxon>
        <taxon>Chironomidae</taxon>
        <taxon>Clunio</taxon>
    </lineage>
</organism>
<dbReference type="FunFam" id="2.60.40.1910:FF:000008">
    <property type="entry name" value="Aminopeptidase"/>
    <property type="match status" value="1"/>
</dbReference>
<evidence type="ECO:0000256" key="9">
    <source>
        <dbReference type="ARBA" id="ARBA00022723"/>
    </source>
</evidence>
<dbReference type="EC" id="3.4.11.-" evidence="23"/>
<feature type="site" description="Transition state stabilizer" evidence="22">
    <location>
        <position position="494"/>
    </location>
</feature>
<keyword evidence="19" id="KW-0449">Lipoprotein</keyword>
<evidence type="ECO:0000256" key="13">
    <source>
        <dbReference type="ARBA" id="ARBA00022968"/>
    </source>
</evidence>
<dbReference type="PRINTS" id="PR00756">
    <property type="entry name" value="ALADIPTASE"/>
</dbReference>
<dbReference type="Pfam" id="PF17900">
    <property type="entry name" value="Peptidase_M1_N"/>
    <property type="match status" value="1"/>
</dbReference>
<comment type="catalytic activity">
    <reaction evidence="1">
        <text>Release of an N-terminal amino acid, Xaa-|-Yaa- from a peptide, amide or arylamide. Xaa is preferably Ala, but may be most amino acids including Pro (slow action). When a terminal hydrophobic residue is followed by a prolyl residue, the two may be released as an intact Xaa-Pro dipeptide.</text>
        <dbReference type="EC" id="3.4.11.2"/>
    </reaction>
</comment>
<dbReference type="GO" id="GO:0016285">
    <property type="term" value="F:alanyl aminopeptidase activity"/>
    <property type="evidence" value="ECO:0007669"/>
    <property type="project" value="UniProtKB-EC"/>
</dbReference>
<keyword evidence="9 21" id="KW-0479">Metal-binding</keyword>
<evidence type="ECO:0000256" key="7">
    <source>
        <dbReference type="ARBA" id="ARBA00022670"/>
    </source>
</evidence>
<feature type="active site" description="Proton acceptor" evidence="20">
    <location>
        <position position="409"/>
    </location>
</feature>
<keyword evidence="28" id="KW-1185">Reference proteome</keyword>
<evidence type="ECO:0000256" key="2">
    <source>
        <dbReference type="ARBA" id="ARBA00004606"/>
    </source>
</evidence>
<feature type="binding site" evidence="21">
    <location>
        <position position="431"/>
    </location>
    <ligand>
        <name>Zn(2+)</name>
        <dbReference type="ChEBI" id="CHEBI:29105"/>
        <note>catalytic</note>
    </ligand>
</feature>
<dbReference type="CDD" id="cd09601">
    <property type="entry name" value="M1_APN-Q_like"/>
    <property type="match status" value="1"/>
</dbReference>
<name>A0A1J1I8E4_9DIPT</name>
<keyword evidence="18" id="KW-0325">Glycoprotein</keyword>
<dbReference type="GO" id="GO:0005615">
    <property type="term" value="C:extracellular space"/>
    <property type="evidence" value="ECO:0007669"/>
    <property type="project" value="TreeGrafter"/>
</dbReference>
<evidence type="ECO:0000259" key="26">
    <source>
        <dbReference type="Pfam" id="PF17900"/>
    </source>
</evidence>
<evidence type="ECO:0000256" key="6">
    <source>
        <dbReference type="ARBA" id="ARBA00022622"/>
    </source>
</evidence>
<dbReference type="GO" id="GO:0006508">
    <property type="term" value="P:proteolysis"/>
    <property type="evidence" value="ECO:0007669"/>
    <property type="project" value="UniProtKB-KW"/>
</dbReference>
<dbReference type="FunFam" id="1.10.390.10:FF:000016">
    <property type="entry name" value="Glutamyl aminopeptidase"/>
    <property type="match status" value="1"/>
</dbReference>
<dbReference type="GO" id="GO:0098552">
    <property type="term" value="C:side of membrane"/>
    <property type="evidence" value="ECO:0007669"/>
    <property type="project" value="UniProtKB-KW"/>
</dbReference>
<dbReference type="PANTHER" id="PTHR11533">
    <property type="entry name" value="PROTEASE M1 ZINC METALLOPROTEASE"/>
    <property type="match status" value="1"/>
</dbReference>
<sequence>MRDTFAMENTRHNDRYESKKKKTFIELSRGGFLFIVALLLFVIAAVALLVFNFAVCSPDESQKAEKKIQDHDEVYNLSMALTTSTYSPDKSSPKYAQDLRLPRSIIPISYDIVLLPLLSGENFTSTGEVAIKIKILESCKNVTLHSNTLSIVWNDSQIQKLDNDDKPFENISIKNQYFVEDKQFLVLETSKELEENSYYVVKLQFSGMIKDNLQGFYKSSYKENSETKWLASTQFQSTDARRAFPCFDEPNLKAKFKLSLGRPNEMKTLSNMPIEKTVLFTDKLKYTEGYVWDIYQESVPMSSYLVAFVICDFERKSNGNNFAVWSRKDASRSLNYALSVGPRALAFLEEFFNIKYPLPKTDMIAIPDFSSGAMENWGLITFRETAMLYEPGVSAIGKKITVAAVICHEIAHQWFGNLVTPSWWSDLWLNEGFATYMEDICLDHLEPTWKSKDLFVANELHSVFGLDALSSSHKISIEVSNPDQINEIFDMISYSKGASVIRSMESFLTLDVFKRGLTNYLNQFKYQSATQDDLWSALTLEAQKSGIFDDTMSVKEIMDGGTLQTGFPYITVTRNYETNEAYLEQRRFILMDTKSSEVDKKSIKRNEKEALWWVPITYTTKTDLEFDNTKPSHWMKAEKNITIENIAQSSDWLLLNIQVTGFYRVNYDIINWKLIINHLNNPRRYHEISQSNRAQLIDDAMNLARADLLDYTTALDVTKYLSHERDYVPWKTALNNLLYIDSMLIRMPDYDKMKKYLTSRIENIYNRLQFEDTGDVLTMLNRYQILKAACHLGMKDCVTNAIIKFHTWVHEANPDINNPISPNFKFVVYCTAIKHGDNEEWDFAWNRLLNATAPSEKEILIQALGCSREHWILSRYLERTIAENGPIRKQDTFRVFSSVSNNVWSQSIAFNFIKENWNRLKTHFGSLYLSNLNYLIKLSTKKLTDRNQLEALKNFDDKEVQEGRIIKQAIESVEANIAWLEKNYKNIIKWLDENTE</sequence>
<dbReference type="GO" id="GO:0043171">
    <property type="term" value="P:peptide catabolic process"/>
    <property type="evidence" value="ECO:0007669"/>
    <property type="project" value="TreeGrafter"/>
</dbReference>
<evidence type="ECO:0000313" key="27">
    <source>
        <dbReference type="EMBL" id="CRK96557.1"/>
    </source>
</evidence>
<keyword evidence="15 23" id="KW-0482">Metalloprotease</keyword>
<evidence type="ECO:0000256" key="10">
    <source>
        <dbReference type="ARBA" id="ARBA00022729"/>
    </source>
</evidence>
<evidence type="ECO:0000256" key="1">
    <source>
        <dbReference type="ARBA" id="ARBA00000098"/>
    </source>
</evidence>
<evidence type="ECO:0000256" key="16">
    <source>
        <dbReference type="ARBA" id="ARBA00023136"/>
    </source>
</evidence>
<feature type="binding site" evidence="21">
    <location>
        <position position="412"/>
    </location>
    <ligand>
        <name>Zn(2+)</name>
        <dbReference type="ChEBI" id="CHEBI:29105"/>
        <note>catalytic</note>
    </ligand>
</feature>
<dbReference type="AlphaFoldDB" id="A0A1J1I8E4"/>
<dbReference type="Pfam" id="PF01433">
    <property type="entry name" value="Peptidase_M1"/>
    <property type="match status" value="1"/>
</dbReference>
<accession>A0A1J1I8E4</accession>
<evidence type="ECO:0000256" key="22">
    <source>
        <dbReference type="PIRSR" id="PIRSR634016-4"/>
    </source>
</evidence>
<dbReference type="Proteomes" id="UP000183832">
    <property type="component" value="Unassembled WGS sequence"/>
</dbReference>
<keyword evidence="11 23" id="KW-0378">Hydrolase</keyword>
<feature type="domain" description="Peptidase M1 membrane alanine aminopeptidase" evidence="24">
    <location>
        <begin position="336"/>
        <end position="559"/>
    </location>
</feature>
<evidence type="ECO:0000256" key="11">
    <source>
        <dbReference type="ARBA" id="ARBA00022801"/>
    </source>
</evidence>
<keyword evidence="14 23" id="KW-1133">Transmembrane helix</keyword>
<dbReference type="Gene3D" id="1.10.390.10">
    <property type="entry name" value="Neutral Protease Domain 2"/>
    <property type="match status" value="1"/>
</dbReference>
<evidence type="ECO:0000256" key="23">
    <source>
        <dbReference type="RuleBase" id="RU364040"/>
    </source>
</evidence>
<keyword evidence="17" id="KW-1015">Disulfide bond</keyword>
<dbReference type="SUPFAM" id="SSF63737">
    <property type="entry name" value="Leukotriene A4 hydrolase N-terminal domain"/>
    <property type="match status" value="1"/>
</dbReference>
<comment type="subcellular location">
    <subcellularLocation>
        <location evidence="3">Cell membrane</location>
        <topology evidence="3">Lipid-anchor</topology>
        <topology evidence="3">GPI-anchor</topology>
    </subcellularLocation>
    <subcellularLocation>
        <location evidence="2">Membrane</location>
        <topology evidence="2">Single-pass type II membrane protein</topology>
    </subcellularLocation>
</comment>
<dbReference type="PANTHER" id="PTHR11533:SF294">
    <property type="entry name" value="THYROTROPIN-RELEASING HORMONE-DEGRADING ECTOENZYME"/>
    <property type="match status" value="1"/>
</dbReference>
<evidence type="ECO:0000256" key="21">
    <source>
        <dbReference type="PIRSR" id="PIRSR634016-3"/>
    </source>
</evidence>
<evidence type="ECO:0000259" key="25">
    <source>
        <dbReference type="Pfam" id="PF11838"/>
    </source>
</evidence>
<keyword evidence="8 23" id="KW-0812">Transmembrane</keyword>
<evidence type="ECO:0000256" key="5">
    <source>
        <dbReference type="ARBA" id="ARBA00022475"/>
    </source>
</evidence>
<evidence type="ECO:0000256" key="8">
    <source>
        <dbReference type="ARBA" id="ARBA00022692"/>
    </source>
</evidence>
<evidence type="ECO:0000313" key="28">
    <source>
        <dbReference type="Proteomes" id="UP000183832"/>
    </source>
</evidence>
<dbReference type="Pfam" id="PF11838">
    <property type="entry name" value="ERAP1_C"/>
    <property type="match status" value="1"/>
</dbReference>
<comment type="cofactor">
    <cofactor evidence="21 23">
        <name>Zn(2+)</name>
        <dbReference type="ChEBI" id="CHEBI:29105"/>
    </cofactor>
    <text evidence="21 23">Binds 1 zinc ion per subunit.</text>
</comment>
<gene>
    <name evidence="27" type="primary">putative Aminopeptidase N</name>
    <name evidence="27" type="ORF">CLUMA_CG010037</name>
</gene>
<feature type="domain" description="Aminopeptidase N-like N-terminal" evidence="26">
    <location>
        <begin position="107"/>
        <end position="305"/>
    </location>
</feature>
<dbReference type="OrthoDB" id="510539at2759"/>
<dbReference type="STRING" id="568069.A0A1J1I8E4"/>
<evidence type="ECO:0000256" key="20">
    <source>
        <dbReference type="PIRSR" id="PIRSR634016-1"/>
    </source>
</evidence>
<evidence type="ECO:0000256" key="18">
    <source>
        <dbReference type="ARBA" id="ARBA00023180"/>
    </source>
</evidence>
<feature type="binding site" evidence="21">
    <location>
        <position position="408"/>
    </location>
    <ligand>
        <name>Zn(2+)</name>
        <dbReference type="ChEBI" id="CHEBI:29105"/>
        <note>catalytic</note>
    </ligand>
</feature>
<evidence type="ECO:0000259" key="24">
    <source>
        <dbReference type="Pfam" id="PF01433"/>
    </source>
</evidence>
<dbReference type="FunFam" id="1.25.50.20:FF:000001">
    <property type="entry name" value="Aminopeptidase"/>
    <property type="match status" value="1"/>
</dbReference>
<dbReference type="FunFam" id="2.60.40.1730:FF:000012">
    <property type="entry name" value="Aminopeptidase N"/>
    <property type="match status" value="1"/>
</dbReference>
<dbReference type="InterPro" id="IPR042097">
    <property type="entry name" value="Aminopeptidase_N-like_N_sf"/>
</dbReference>
<proteinExistence type="inferred from homology"/>
<dbReference type="GO" id="GO:0005886">
    <property type="term" value="C:plasma membrane"/>
    <property type="evidence" value="ECO:0007669"/>
    <property type="project" value="UniProtKB-SubCell"/>
</dbReference>
<evidence type="ECO:0000256" key="4">
    <source>
        <dbReference type="ARBA" id="ARBA00010136"/>
    </source>
</evidence>
<evidence type="ECO:0000256" key="14">
    <source>
        <dbReference type="ARBA" id="ARBA00022989"/>
    </source>
</evidence>
<dbReference type="GO" id="GO:0008270">
    <property type="term" value="F:zinc ion binding"/>
    <property type="evidence" value="ECO:0007669"/>
    <property type="project" value="UniProtKB-UniRule"/>
</dbReference>
<dbReference type="Gene3D" id="1.25.50.20">
    <property type="match status" value="1"/>
</dbReference>
<keyword evidence="12 21" id="KW-0862">Zinc</keyword>
<comment type="similarity">
    <text evidence="4 23">Belongs to the peptidase M1 family.</text>
</comment>
<evidence type="ECO:0000256" key="12">
    <source>
        <dbReference type="ARBA" id="ARBA00022833"/>
    </source>
</evidence>
<dbReference type="InterPro" id="IPR001930">
    <property type="entry name" value="Peptidase_M1"/>
</dbReference>
<evidence type="ECO:0000256" key="17">
    <source>
        <dbReference type="ARBA" id="ARBA00023157"/>
    </source>
</evidence>
<dbReference type="EMBL" id="CVRI01000044">
    <property type="protein sequence ID" value="CRK96557.1"/>
    <property type="molecule type" value="Genomic_DNA"/>
</dbReference>
<dbReference type="InterPro" id="IPR014782">
    <property type="entry name" value="Peptidase_M1_dom"/>
</dbReference>